<sequence length="146" mass="16549">MEIKVESFKLDHRTVKAPYVRKSGTLVGPNGDVVTKYDIRLTQPNVDSIPTGGIHTLEHLFATYFRDYFDDIIDISPMGCRTGFYLTKFGDTSIDEIKDALKKVLERVLATKEEDVPATNEIQCGNYRDHSLFTAKEYAKAVLEKL</sequence>
<dbReference type="Gene3D" id="3.30.1360.80">
    <property type="entry name" value="S-ribosylhomocysteinase (LuxS)"/>
    <property type="match status" value="1"/>
</dbReference>
<keyword evidence="16" id="KW-1185">Reference proteome</keyword>
<dbReference type="RefSeq" id="WP_014759399.1">
    <property type="nucleotide sequence ID" value="NC_017992.1"/>
</dbReference>
<dbReference type="Pfam" id="PF02664">
    <property type="entry name" value="LuxS"/>
    <property type="match status" value="1"/>
</dbReference>
<evidence type="ECO:0000256" key="10">
    <source>
        <dbReference type="ARBA" id="ARBA00023239"/>
    </source>
</evidence>
<dbReference type="EMBL" id="CP003184">
    <property type="protein sequence ID" value="AFK87569.1"/>
    <property type="molecule type" value="Genomic_DNA"/>
</dbReference>
<evidence type="ECO:0000256" key="3">
    <source>
        <dbReference type="ARBA" id="ARBA00011738"/>
    </source>
</evidence>
<keyword evidence="10 14" id="KW-0456">Lyase</keyword>
<evidence type="ECO:0000256" key="9">
    <source>
        <dbReference type="ARBA" id="ARBA00023004"/>
    </source>
</evidence>
<evidence type="ECO:0000256" key="4">
    <source>
        <dbReference type="ARBA" id="ARBA00012240"/>
    </source>
</evidence>
<evidence type="ECO:0000256" key="12">
    <source>
        <dbReference type="ARBA" id="ARBA00030600"/>
    </source>
</evidence>
<evidence type="ECO:0000256" key="5">
    <source>
        <dbReference type="ARBA" id="ARBA00015130"/>
    </source>
</evidence>
<keyword evidence="7 14" id="KW-0479">Metal-binding</keyword>
<dbReference type="STRING" id="1094508.Tsac_2573"/>
<dbReference type="Proteomes" id="UP000006178">
    <property type="component" value="Chromosome"/>
</dbReference>
<keyword evidence="8 14" id="KW-0071">Autoinducer synthesis</keyword>
<dbReference type="GO" id="GO:0043768">
    <property type="term" value="F:S-ribosylhomocysteine lyase activity"/>
    <property type="evidence" value="ECO:0007669"/>
    <property type="project" value="UniProtKB-UniRule"/>
</dbReference>
<keyword evidence="9 14" id="KW-0408">Iron</keyword>
<comment type="similarity">
    <text evidence="2 14">Belongs to the LuxS family.</text>
</comment>
<dbReference type="PRINTS" id="PR01487">
    <property type="entry name" value="LUXSPROTEIN"/>
</dbReference>
<evidence type="ECO:0000313" key="16">
    <source>
        <dbReference type="Proteomes" id="UP000006178"/>
    </source>
</evidence>
<dbReference type="eggNOG" id="COG1854">
    <property type="taxonomic scope" value="Bacteria"/>
</dbReference>
<dbReference type="KEGG" id="tsh:Tsac_2573"/>
<organism evidence="15 16">
    <name type="scientific">Thermoanaerobacterium saccharolyticum (strain DSM 8691 / JW/SL-YS485)</name>
    <dbReference type="NCBI Taxonomy" id="1094508"/>
    <lineage>
        <taxon>Bacteria</taxon>
        <taxon>Bacillati</taxon>
        <taxon>Bacillota</taxon>
        <taxon>Clostridia</taxon>
        <taxon>Thermoanaerobacterales</taxon>
        <taxon>Thermoanaerobacteraceae</taxon>
        <taxon>Thermoanaerobacterium</taxon>
    </lineage>
</organism>
<name>I3VYH4_THESW</name>
<feature type="binding site" evidence="14">
    <location>
        <position position="124"/>
    </location>
    <ligand>
        <name>Fe cation</name>
        <dbReference type="ChEBI" id="CHEBI:24875"/>
    </ligand>
</feature>
<evidence type="ECO:0000313" key="15">
    <source>
        <dbReference type="EMBL" id="AFK87569.1"/>
    </source>
</evidence>
<gene>
    <name evidence="14" type="primary">luxS</name>
    <name evidence="15" type="ordered locus">Tsac_2573</name>
</gene>
<evidence type="ECO:0000256" key="13">
    <source>
        <dbReference type="ARBA" id="ARBA00031777"/>
    </source>
</evidence>
<dbReference type="InterPro" id="IPR003815">
    <property type="entry name" value="S-ribosylhomocysteinase"/>
</dbReference>
<dbReference type="EC" id="4.4.1.21" evidence="4 14"/>
<evidence type="ECO:0000256" key="11">
    <source>
        <dbReference type="ARBA" id="ARBA00024654"/>
    </source>
</evidence>
<dbReference type="InterPro" id="IPR037005">
    <property type="entry name" value="LuxS_sf"/>
</dbReference>
<dbReference type="PANTHER" id="PTHR35799:SF1">
    <property type="entry name" value="S-RIBOSYLHOMOCYSTEINE LYASE"/>
    <property type="match status" value="1"/>
</dbReference>
<evidence type="ECO:0000256" key="2">
    <source>
        <dbReference type="ARBA" id="ARBA00007311"/>
    </source>
</evidence>
<dbReference type="GO" id="GO:0009372">
    <property type="term" value="P:quorum sensing"/>
    <property type="evidence" value="ECO:0007669"/>
    <property type="project" value="UniProtKB-UniRule"/>
</dbReference>
<evidence type="ECO:0000256" key="8">
    <source>
        <dbReference type="ARBA" id="ARBA00022929"/>
    </source>
</evidence>
<dbReference type="SUPFAM" id="SSF63411">
    <property type="entry name" value="LuxS/MPP-like metallohydrolase"/>
    <property type="match status" value="1"/>
</dbReference>
<keyword evidence="6 14" id="KW-0673">Quorum sensing</keyword>
<dbReference type="InterPro" id="IPR011249">
    <property type="entry name" value="Metalloenz_LuxS/M16"/>
</dbReference>
<accession>I3VYH4</accession>
<comment type="catalytic activity">
    <reaction evidence="1 14">
        <text>S-(5-deoxy-D-ribos-5-yl)-L-homocysteine = (S)-4,5-dihydroxypentane-2,3-dione + L-homocysteine</text>
        <dbReference type="Rhea" id="RHEA:17753"/>
        <dbReference type="ChEBI" id="CHEBI:29484"/>
        <dbReference type="ChEBI" id="CHEBI:58195"/>
        <dbReference type="ChEBI" id="CHEBI:58199"/>
        <dbReference type="EC" id="4.4.1.21"/>
    </reaction>
</comment>
<protein>
    <recommendedName>
        <fullName evidence="5 14">S-ribosylhomocysteine lyase</fullName>
        <ecNumber evidence="4 14">4.4.1.21</ecNumber>
    </recommendedName>
    <alternativeName>
        <fullName evidence="12 14">AI-2 synthesis protein</fullName>
    </alternativeName>
    <alternativeName>
        <fullName evidence="13 14">Autoinducer-2 production protein LuxS</fullName>
    </alternativeName>
</protein>
<comment type="function">
    <text evidence="11 14">Involved in the synthesis of autoinducer 2 (AI-2) which is secreted by bacteria and is used to communicate both the cell density and the metabolic potential of the environment. The regulation of gene expression in response to changes in cell density is called quorum sensing. Catalyzes the transformation of S-ribosylhomocysteine (RHC) to homocysteine (HC) and 4,5-dihydroxy-2,3-pentadione (DPD).</text>
</comment>
<dbReference type="NCBIfam" id="NF002606">
    <property type="entry name" value="PRK02260.2-4"/>
    <property type="match status" value="1"/>
</dbReference>
<evidence type="ECO:0000256" key="6">
    <source>
        <dbReference type="ARBA" id="ARBA00022654"/>
    </source>
</evidence>
<proteinExistence type="inferred from homology"/>
<feature type="binding site" evidence="14">
    <location>
        <position position="59"/>
    </location>
    <ligand>
        <name>Fe cation</name>
        <dbReference type="ChEBI" id="CHEBI:24875"/>
    </ligand>
</feature>
<comment type="subunit">
    <text evidence="3 14">Homodimer.</text>
</comment>
<dbReference type="PIRSF" id="PIRSF006160">
    <property type="entry name" value="AI2"/>
    <property type="match status" value="1"/>
</dbReference>
<dbReference type="AlphaFoldDB" id="I3VYH4"/>
<evidence type="ECO:0000256" key="14">
    <source>
        <dbReference type="HAMAP-Rule" id="MF_00091"/>
    </source>
</evidence>
<dbReference type="PANTHER" id="PTHR35799">
    <property type="entry name" value="S-RIBOSYLHOMOCYSTEINE LYASE"/>
    <property type="match status" value="1"/>
</dbReference>
<dbReference type="PATRIC" id="fig|1094508.3.peg.2609"/>
<reference evidence="15 16" key="1">
    <citation type="journal article" date="2014" name="Appl. Environ. Microbiol.">
        <title>Profile of Secreted Hydrolases, Associated Proteins, and SlpA in Thermoanaerobacterium saccharolyticum during the Degradation of Hemicellulose.</title>
        <authorList>
            <person name="Currie D.H."/>
            <person name="Guss A.M."/>
            <person name="Herring C.D."/>
            <person name="Giannone R.J."/>
            <person name="Johnson C.M."/>
            <person name="Lankford P.K."/>
            <person name="Brown S.D."/>
            <person name="Hettich R.L."/>
            <person name="Lynd L.R."/>
        </authorList>
    </citation>
    <scope>NUCLEOTIDE SEQUENCE [LARGE SCALE GENOMIC DNA]</scope>
    <source>
        <strain evidence="16">DSM 8691 / JW/SL-YS485</strain>
    </source>
</reference>
<evidence type="ECO:0000256" key="7">
    <source>
        <dbReference type="ARBA" id="ARBA00022723"/>
    </source>
</evidence>
<comment type="cofactor">
    <cofactor evidence="14">
        <name>Fe cation</name>
        <dbReference type="ChEBI" id="CHEBI:24875"/>
    </cofactor>
    <text evidence="14">Binds 1 Fe cation per subunit.</text>
</comment>
<dbReference type="HAMAP" id="MF_00091">
    <property type="entry name" value="LuxS"/>
    <property type="match status" value="1"/>
</dbReference>
<evidence type="ECO:0000256" key="1">
    <source>
        <dbReference type="ARBA" id="ARBA00000297"/>
    </source>
</evidence>
<dbReference type="NCBIfam" id="NF002604">
    <property type="entry name" value="PRK02260.1-4"/>
    <property type="match status" value="1"/>
</dbReference>
<feature type="binding site" evidence="14">
    <location>
        <position position="55"/>
    </location>
    <ligand>
        <name>Fe cation</name>
        <dbReference type="ChEBI" id="CHEBI:24875"/>
    </ligand>
</feature>
<dbReference type="GO" id="GO:0005506">
    <property type="term" value="F:iron ion binding"/>
    <property type="evidence" value="ECO:0007669"/>
    <property type="project" value="InterPro"/>
</dbReference>